<sequence length="299" mass="35769">MEKINKGGKVLIIYDSIDYFIPFMEIDGVDVVRLYKKRNFLITLLKKIFLYFGWFNRSWYGDWIFHLNEYSKVIIFATKDYSVIEHIYAVSNAKIYFWYWNPAFRMGFPKKNLFDLAEVWSFDPLDCEKYNLKFNTTFFFKKIQIGHNLVEYDILFLGINKGRRTELDKLNQTFLDSMLKTYFYIVPDKNENGQIDNKPIPYHEYLELVSKSKAILDIQPVGQTGLTLRPMESLFFKKKLITNNQNIVSELFYNNHNIFILGKDNINSLQEFLQAPYEDISEEIVDKFDFSSWLKRFEL</sequence>
<dbReference type="RefSeq" id="WP_346583343.1">
    <property type="nucleotide sequence ID" value="NZ_JBDJNQ010000018.1"/>
</dbReference>
<evidence type="ECO:0000313" key="2">
    <source>
        <dbReference type="Proteomes" id="UP001409291"/>
    </source>
</evidence>
<proteinExistence type="predicted"/>
<reference evidence="1 2" key="1">
    <citation type="submission" date="2024-04" db="EMBL/GenBank/DDBJ databases">
        <title>WGS of bacteria from Torrens River.</title>
        <authorList>
            <person name="Wyrsch E.R."/>
            <person name="Drigo B."/>
        </authorList>
    </citation>
    <scope>NUCLEOTIDE SEQUENCE [LARGE SCALE GENOMIC DNA]</scope>
    <source>
        <strain evidence="1 2">TWI391</strain>
    </source>
</reference>
<comment type="caution">
    <text evidence="1">The sequence shown here is derived from an EMBL/GenBank/DDBJ whole genome shotgun (WGS) entry which is preliminary data.</text>
</comment>
<gene>
    <name evidence="1" type="ORF">ABE541_24690</name>
</gene>
<dbReference type="EMBL" id="JBDJNQ010000018">
    <property type="protein sequence ID" value="MEN5380481.1"/>
    <property type="molecule type" value="Genomic_DNA"/>
</dbReference>
<name>A0ABV0C0C9_9SPHI</name>
<evidence type="ECO:0000313" key="1">
    <source>
        <dbReference type="EMBL" id="MEN5380481.1"/>
    </source>
</evidence>
<dbReference type="Proteomes" id="UP001409291">
    <property type="component" value="Unassembled WGS sequence"/>
</dbReference>
<organism evidence="1 2">
    <name type="scientific">Sphingobacterium kitahiroshimense</name>
    <dbReference type="NCBI Taxonomy" id="470446"/>
    <lineage>
        <taxon>Bacteria</taxon>
        <taxon>Pseudomonadati</taxon>
        <taxon>Bacteroidota</taxon>
        <taxon>Sphingobacteriia</taxon>
        <taxon>Sphingobacteriales</taxon>
        <taxon>Sphingobacteriaceae</taxon>
        <taxon>Sphingobacterium</taxon>
    </lineage>
</organism>
<accession>A0ABV0C0C9</accession>
<protein>
    <submittedName>
        <fullName evidence="1">Uncharacterized protein</fullName>
    </submittedName>
</protein>
<keyword evidence="2" id="KW-1185">Reference proteome</keyword>